<keyword evidence="5 6" id="KW-0687">Ribonucleoprotein</keyword>
<dbReference type="PROSITE" id="PS00525">
    <property type="entry name" value="RIBOSOMAL_L6_1"/>
    <property type="match status" value="1"/>
</dbReference>
<comment type="subunit">
    <text evidence="6">Part of the 50S ribosomal subunit.</text>
</comment>
<name>A0A261G448_9BIFI</name>
<dbReference type="InterPro" id="IPR036789">
    <property type="entry name" value="Ribosomal_uL6-like_a/b-dom_sf"/>
</dbReference>
<evidence type="ECO:0000256" key="4">
    <source>
        <dbReference type="ARBA" id="ARBA00022980"/>
    </source>
</evidence>
<dbReference type="GO" id="GO:0019843">
    <property type="term" value="F:rRNA binding"/>
    <property type="evidence" value="ECO:0007669"/>
    <property type="project" value="UniProtKB-UniRule"/>
</dbReference>
<evidence type="ECO:0000256" key="7">
    <source>
        <dbReference type="RuleBase" id="RU003869"/>
    </source>
</evidence>
<proteinExistence type="inferred from homology"/>
<evidence type="ECO:0000313" key="10">
    <source>
        <dbReference type="EMBL" id="OZG65786.1"/>
    </source>
</evidence>
<dbReference type="GO" id="GO:0002181">
    <property type="term" value="P:cytoplasmic translation"/>
    <property type="evidence" value="ECO:0007669"/>
    <property type="project" value="TreeGrafter"/>
</dbReference>
<dbReference type="Proteomes" id="UP000216451">
    <property type="component" value="Unassembled WGS sequence"/>
</dbReference>
<dbReference type="NCBIfam" id="TIGR03654">
    <property type="entry name" value="L6_bact"/>
    <property type="match status" value="1"/>
</dbReference>
<accession>A0A261G448</accession>
<dbReference type="OrthoDB" id="9805007at2"/>
<dbReference type="InterPro" id="IPR000702">
    <property type="entry name" value="Ribosomal_uL6-like"/>
</dbReference>
<dbReference type="GeneID" id="98296188"/>
<evidence type="ECO:0000256" key="6">
    <source>
        <dbReference type="HAMAP-Rule" id="MF_01365"/>
    </source>
</evidence>
<dbReference type="HAMAP" id="MF_01365_B">
    <property type="entry name" value="Ribosomal_uL6_B"/>
    <property type="match status" value="1"/>
</dbReference>
<comment type="function">
    <text evidence="6 8">This protein binds to the 23S rRNA, and is important in its secondary structure. It is located near the subunit interface in the base of the L7/L12 stalk, and near the tRNA binding site of the peptidyltransferase center.</text>
</comment>
<feature type="domain" description="Large ribosomal subunit protein uL6 alpha-beta" evidence="9">
    <location>
        <begin position="91"/>
        <end position="165"/>
    </location>
</feature>
<feature type="domain" description="Large ribosomal subunit protein uL6 alpha-beta" evidence="9">
    <location>
        <begin position="12"/>
        <end position="83"/>
    </location>
</feature>
<dbReference type="GO" id="GO:0003735">
    <property type="term" value="F:structural constituent of ribosome"/>
    <property type="evidence" value="ECO:0007669"/>
    <property type="project" value="UniProtKB-UniRule"/>
</dbReference>
<evidence type="ECO:0000256" key="3">
    <source>
        <dbReference type="ARBA" id="ARBA00022884"/>
    </source>
</evidence>
<evidence type="ECO:0000256" key="1">
    <source>
        <dbReference type="ARBA" id="ARBA00009356"/>
    </source>
</evidence>
<evidence type="ECO:0000313" key="11">
    <source>
        <dbReference type="Proteomes" id="UP000216451"/>
    </source>
</evidence>
<dbReference type="InterPro" id="IPR020040">
    <property type="entry name" value="Ribosomal_uL6_a/b-dom"/>
</dbReference>
<reference evidence="10 11" key="1">
    <citation type="journal article" date="2017" name="BMC Genomics">
        <title>Comparative genomic and phylogenomic analyses of the Bifidobacteriaceae family.</title>
        <authorList>
            <person name="Lugli G.A."/>
            <person name="Milani C."/>
            <person name="Turroni F."/>
            <person name="Duranti S."/>
            <person name="Mancabelli L."/>
            <person name="Mangifesta M."/>
            <person name="Ferrario C."/>
            <person name="Modesto M."/>
            <person name="Mattarelli P."/>
            <person name="Jiri K."/>
            <person name="van Sinderen D."/>
            <person name="Ventura M."/>
        </authorList>
    </citation>
    <scope>NUCLEOTIDE SEQUENCE [LARGE SCALE GENOMIC DNA]</scope>
    <source>
        <strain evidence="10 11">LMG 28769</strain>
    </source>
</reference>
<dbReference type="EMBL" id="MWXA01000007">
    <property type="protein sequence ID" value="OZG65786.1"/>
    <property type="molecule type" value="Genomic_DNA"/>
</dbReference>
<gene>
    <name evidence="6" type="primary">rplF</name>
    <name evidence="10" type="ORF">BAQU_1524</name>
</gene>
<evidence type="ECO:0000256" key="2">
    <source>
        <dbReference type="ARBA" id="ARBA00022730"/>
    </source>
</evidence>
<dbReference type="InterPro" id="IPR002358">
    <property type="entry name" value="Ribosomal_uL6_CS"/>
</dbReference>
<evidence type="ECO:0000256" key="5">
    <source>
        <dbReference type="ARBA" id="ARBA00023274"/>
    </source>
</evidence>
<protein>
    <recommendedName>
        <fullName evidence="6">Large ribosomal subunit protein uL6</fullName>
    </recommendedName>
</protein>
<keyword evidence="11" id="KW-1185">Reference proteome</keyword>
<dbReference type="PANTHER" id="PTHR11655">
    <property type="entry name" value="60S/50S RIBOSOMAL PROTEIN L6/L9"/>
    <property type="match status" value="1"/>
</dbReference>
<dbReference type="RefSeq" id="WP_094694435.1">
    <property type="nucleotide sequence ID" value="NZ_CALENZ010000042.1"/>
</dbReference>
<comment type="caution">
    <text evidence="10">The sequence shown here is derived from an EMBL/GenBank/DDBJ whole genome shotgun (WGS) entry which is preliminary data.</text>
</comment>
<evidence type="ECO:0000259" key="9">
    <source>
        <dbReference type="Pfam" id="PF00347"/>
    </source>
</evidence>
<dbReference type="Gene3D" id="3.90.930.12">
    <property type="entry name" value="Ribosomal protein L6, alpha-beta domain"/>
    <property type="match status" value="2"/>
</dbReference>
<dbReference type="FunFam" id="3.90.930.12:FF:000001">
    <property type="entry name" value="50S ribosomal protein L6"/>
    <property type="match status" value="1"/>
</dbReference>
<dbReference type="PANTHER" id="PTHR11655:SF14">
    <property type="entry name" value="LARGE RIBOSOMAL SUBUNIT PROTEIN UL6M"/>
    <property type="match status" value="1"/>
</dbReference>
<dbReference type="PRINTS" id="PR00059">
    <property type="entry name" value="RIBOSOMALL6"/>
</dbReference>
<dbReference type="AlphaFoldDB" id="A0A261G448"/>
<organism evidence="10 11">
    <name type="scientific">Bifidobacterium aquikefiri</name>
    <dbReference type="NCBI Taxonomy" id="1653207"/>
    <lineage>
        <taxon>Bacteria</taxon>
        <taxon>Bacillati</taxon>
        <taxon>Actinomycetota</taxon>
        <taxon>Actinomycetes</taxon>
        <taxon>Bifidobacteriales</taxon>
        <taxon>Bifidobacteriaceae</taxon>
        <taxon>Bifidobacterium</taxon>
    </lineage>
</organism>
<comment type="similarity">
    <text evidence="1 6 7">Belongs to the universal ribosomal protein uL6 family.</text>
</comment>
<dbReference type="SUPFAM" id="SSF56053">
    <property type="entry name" value="Ribosomal protein L6"/>
    <property type="match status" value="2"/>
</dbReference>
<evidence type="ECO:0000256" key="8">
    <source>
        <dbReference type="RuleBase" id="RU003870"/>
    </source>
</evidence>
<keyword evidence="3 6" id="KW-0694">RNA-binding</keyword>
<dbReference type="InterPro" id="IPR019906">
    <property type="entry name" value="Ribosomal_uL6_bac-type"/>
</dbReference>
<sequence>MASHIGKLPIAVPAGVEVAIKGQEFTAKGSKGSDSYTIPEGITGKFEDGTITLEASDDLRPTRANHGLSRSIIASMVQGVHEGFSKHLMIIGTGYRVVAKGKGLEFFLGYSHTITVDPPEGITFELPNANEVIVHGTDKQTVGQVAANIRKLRAPEPYKGKGIKYDNEHIIRKAGKAGK</sequence>
<dbReference type="GO" id="GO:0022625">
    <property type="term" value="C:cytosolic large ribosomal subunit"/>
    <property type="evidence" value="ECO:0007669"/>
    <property type="project" value="UniProtKB-UniRule"/>
</dbReference>
<keyword evidence="2 6" id="KW-0699">rRNA-binding</keyword>
<keyword evidence="4 6" id="KW-0689">Ribosomal protein</keyword>
<dbReference type="PIRSF" id="PIRSF002162">
    <property type="entry name" value="Ribosomal_L6"/>
    <property type="match status" value="1"/>
</dbReference>
<dbReference type="Pfam" id="PF00347">
    <property type="entry name" value="Ribosomal_L6"/>
    <property type="match status" value="2"/>
</dbReference>